<dbReference type="SUPFAM" id="SSF57625">
    <property type="entry name" value="Invertebrate chitin-binding proteins"/>
    <property type="match status" value="1"/>
</dbReference>
<organism evidence="4 5">
    <name type="scientific">Clytia hemisphaerica</name>
    <dbReference type="NCBI Taxonomy" id="252671"/>
    <lineage>
        <taxon>Eukaryota</taxon>
        <taxon>Metazoa</taxon>
        <taxon>Cnidaria</taxon>
        <taxon>Hydrozoa</taxon>
        <taxon>Hydroidolina</taxon>
        <taxon>Leptothecata</taxon>
        <taxon>Obeliida</taxon>
        <taxon>Clytiidae</taxon>
        <taxon>Clytia</taxon>
    </lineage>
</organism>
<dbReference type="AlphaFoldDB" id="A0A7M5VE12"/>
<evidence type="ECO:0000256" key="1">
    <source>
        <dbReference type="ARBA" id="ARBA00023157"/>
    </source>
</evidence>
<proteinExistence type="predicted"/>
<protein>
    <recommendedName>
        <fullName evidence="3">NIDO domain-containing protein</fullName>
    </recommendedName>
</protein>
<dbReference type="PANTHER" id="PTHR13802:SF52">
    <property type="entry name" value="MUCIN-4"/>
    <property type="match status" value="1"/>
</dbReference>
<dbReference type="GO" id="GO:0008061">
    <property type="term" value="F:chitin binding"/>
    <property type="evidence" value="ECO:0007669"/>
    <property type="project" value="InterPro"/>
</dbReference>
<dbReference type="Pfam" id="PF06119">
    <property type="entry name" value="NIDO"/>
    <property type="match status" value="1"/>
</dbReference>
<dbReference type="Proteomes" id="UP000594262">
    <property type="component" value="Unplaced"/>
</dbReference>
<dbReference type="SMART" id="SM00539">
    <property type="entry name" value="NIDO"/>
    <property type="match status" value="1"/>
</dbReference>
<dbReference type="GO" id="GO:0007160">
    <property type="term" value="P:cell-matrix adhesion"/>
    <property type="evidence" value="ECO:0007669"/>
    <property type="project" value="InterPro"/>
</dbReference>
<dbReference type="OrthoDB" id="5971801at2759"/>
<dbReference type="GeneID" id="136812738"/>
<feature type="signal peptide" evidence="2">
    <location>
        <begin position="1"/>
        <end position="21"/>
    </location>
</feature>
<feature type="chain" id="PRO_5029712389" description="NIDO domain-containing protein" evidence="2">
    <location>
        <begin position="22"/>
        <end position="455"/>
    </location>
</feature>
<keyword evidence="5" id="KW-1185">Reference proteome</keyword>
<dbReference type="InterPro" id="IPR051495">
    <property type="entry name" value="Epithelial_Barrier/Signaling"/>
</dbReference>
<dbReference type="InterPro" id="IPR003886">
    <property type="entry name" value="NIDO_dom"/>
</dbReference>
<dbReference type="RefSeq" id="XP_066925363.1">
    <property type="nucleotide sequence ID" value="XM_067069262.1"/>
</dbReference>
<evidence type="ECO:0000259" key="3">
    <source>
        <dbReference type="SMART" id="SM00539"/>
    </source>
</evidence>
<keyword evidence="2" id="KW-0732">Signal</keyword>
<dbReference type="InterPro" id="IPR036508">
    <property type="entry name" value="Chitin-bd_dom_sf"/>
</dbReference>
<dbReference type="EnsemblMetazoa" id="CLYHEMT009245.1">
    <property type="protein sequence ID" value="CLYHEMP009245.1"/>
    <property type="gene ID" value="CLYHEMG009245"/>
</dbReference>
<accession>A0A7M5VE12</accession>
<name>A0A7M5VE12_9CNID</name>
<evidence type="ECO:0000313" key="5">
    <source>
        <dbReference type="Proteomes" id="UP000594262"/>
    </source>
</evidence>
<evidence type="ECO:0000256" key="2">
    <source>
        <dbReference type="SAM" id="SignalP"/>
    </source>
</evidence>
<keyword evidence="1" id="KW-1015">Disulfide bond</keyword>
<reference evidence="4" key="1">
    <citation type="submission" date="2021-01" db="UniProtKB">
        <authorList>
            <consortium name="EnsemblMetazoa"/>
        </authorList>
    </citation>
    <scope>IDENTIFICATION</scope>
</reference>
<feature type="domain" description="NIDO" evidence="3">
    <location>
        <begin position="122"/>
        <end position="267"/>
    </location>
</feature>
<dbReference type="PANTHER" id="PTHR13802">
    <property type="entry name" value="MUCIN 4-RELATED"/>
    <property type="match status" value="1"/>
</dbReference>
<sequence length="455" mass="51534">MHLLPILTFTIICTLNQLSTAVKHNVGNPDFLPFFPFFPYGKGFDYVLTDPPNYVFAEGDEDYGIFDHYLSKELPIFQNPNTRWIFVGVNGYVSFTEPWYSNGADKFPQAGPGISLFQTDLVFTDAKDSHLSFKEYDEEDKDIMEHARNELEVYANLKDFDPNHVIVVTWHKASKKDNKGNVTFQLVLASDGFNTYAILNYEDITISLQRKDFCPVTIGWQEDLQRYVEHENMQLTPAFPYRPIRMSKKSNIGFPGKWIYKLFGTKIAEENKPSPVPTRPADLKHLPAQCPGNDFCQNTKNVLNVWPGHSAFYVVCPPGGAPVCMPCAEGTAFSPECRTCVHTSQLGQPKDKLCPQPSKKMEDRVKQTARCNHADALRHCTMRENQLHDGKKKTPYTTSYRNHNDVNGASYYLCAGAVGSFCMPCPAGTVFQQYEHDKNNGACVHKSPKTHAEWV</sequence>
<evidence type="ECO:0000313" key="4">
    <source>
        <dbReference type="EnsemblMetazoa" id="CLYHEMP009245.1"/>
    </source>
</evidence>